<keyword evidence="3" id="KW-1185">Reference proteome</keyword>
<dbReference type="EMBL" id="BMAU01021203">
    <property type="protein sequence ID" value="GFX98797.1"/>
    <property type="molecule type" value="Genomic_DNA"/>
</dbReference>
<reference evidence="2" key="1">
    <citation type="submission" date="2020-08" db="EMBL/GenBank/DDBJ databases">
        <title>Multicomponent nature underlies the extraordinary mechanical properties of spider dragline silk.</title>
        <authorList>
            <person name="Kono N."/>
            <person name="Nakamura H."/>
            <person name="Mori M."/>
            <person name="Yoshida Y."/>
            <person name="Ohtoshi R."/>
            <person name="Malay A.D."/>
            <person name="Moran D.A.P."/>
            <person name="Tomita M."/>
            <person name="Numata K."/>
            <person name="Arakawa K."/>
        </authorList>
    </citation>
    <scope>NUCLEOTIDE SEQUENCE</scope>
</reference>
<feature type="compositionally biased region" description="Basic and acidic residues" evidence="1">
    <location>
        <begin position="19"/>
        <end position="41"/>
    </location>
</feature>
<protein>
    <submittedName>
        <fullName evidence="2">Uncharacterized protein</fullName>
    </submittedName>
</protein>
<dbReference type="AlphaFoldDB" id="A0A8X6RTI6"/>
<evidence type="ECO:0000313" key="2">
    <source>
        <dbReference type="EMBL" id="GFX98797.1"/>
    </source>
</evidence>
<dbReference type="Proteomes" id="UP000887159">
    <property type="component" value="Unassembled WGS sequence"/>
</dbReference>
<comment type="caution">
    <text evidence="2">The sequence shown here is derived from an EMBL/GenBank/DDBJ whole genome shotgun (WGS) entry which is preliminary data.</text>
</comment>
<sequence length="128" mass="14375">MCDERKGRLKSKVKNPTTKKCEATENGRHPFEPTSNSKDDTATSTPRHRFEYQAIIQTLTGGENSAQTTRSCNENAETVKSIQEPYLTTNMTELENNNGNDNNKHDQVNGRDTALWPSIINDMLSVLC</sequence>
<feature type="region of interest" description="Disordered" evidence="1">
    <location>
        <begin position="1"/>
        <end position="45"/>
    </location>
</feature>
<gene>
    <name evidence="2" type="ORF">TNCV_1503731</name>
</gene>
<accession>A0A8X6RTI6</accession>
<evidence type="ECO:0000313" key="3">
    <source>
        <dbReference type="Proteomes" id="UP000887159"/>
    </source>
</evidence>
<organism evidence="2 3">
    <name type="scientific">Trichonephila clavipes</name>
    <name type="common">Golden silk orbweaver</name>
    <name type="synonym">Nephila clavipes</name>
    <dbReference type="NCBI Taxonomy" id="2585209"/>
    <lineage>
        <taxon>Eukaryota</taxon>
        <taxon>Metazoa</taxon>
        <taxon>Ecdysozoa</taxon>
        <taxon>Arthropoda</taxon>
        <taxon>Chelicerata</taxon>
        <taxon>Arachnida</taxon>
        <taxon>Araneae</taxon>
        <taxon>Araneomorphae</taxon>
        <taxon>Entelegynae</taxon>
        <taxon>Araneoidea</taxon>
        <taxon>Nephilidae</taxon>
        <taxon>Trichonephila</taxon>
    </lineage>
</organism>
<proteinExistence type="predicted"/>
<evidence type="ECO:0000256" key="1">
    <source>
        <dbReference type="SAM" id="MobiDB-lite"/>
    </source>
</evidence>
<name>A0A8X6RTI6_TRICX</name>